<dbReference type="PANTHER" id="PTHR19277:SF125">
    <property type="entry name" value="B6"/>
    <property type="match status" value="1"/>
</dbReference>
<gene>
    <name evidence="8" type="ORF">TR69_WS6001000782</name>
</gene>
<keyword evidence="3" id="KW-0106">Calcium</keyword>
<keyword evidence="6" id="KW-1133">Transmembrane helix</keyword>
<dbReference type="SUPFAM" id="SSF49899">
    <property type="entry name" value="Concanavalin A-like lectins/glucanases"/>
    <property type="match status" value="1"/>
</dbReference>
<dbReference type="Pfam" id="PF00354">
    <property type="entry name" value="Pentaxin"/>
    <property type="match status" value="1"/>
</dbReference>
<dbReference type="InterPro" id="IPR051360">
    <property type="entry name" value="Neuronal_Pentraxin_Related"/>
</dbReference>
<evidence type="ECO:0000256" key="1">
    <source>
        <dbReference type="ARBA" id="ARBA00001913"/>
    </source>
</evidence>
<sequence length="722" mass="80590">MKLSRFKHTIRPGERVLYESLTQGGLRNAFRTFLRWHWRQGRLGSQVWREHTYIISRSGHPTFRLLRLAMVLFVCFAFLLSIMSLYVLFSLQARPVTRQLWDFTIAENYVFDDERVIVASGRALTRPIIHTDDGAEDFDRGSHTGTDYKGAEGVLTLTTDGMLAGEGTFVSRLMDASAAGARWESLGLKLNRPVGIRLPAEQGSDAGFDEGAVSMKYNTTLLYFDEPENDGTDQYFADSSGTGNTAKGVGVVAKPGGVVGNRAEFDGNNDYLKIFPYKNLALDRFTIAFWVKTSSSSQTIMSYASESDTSDIVLYDASDLMLIISGKKLRTGVAFNDGQWHHLAVSWDSHTGKIEVYRDGFPAYSGFLQQGVILGQNGSLVLGERQQELGGWFDPVQTFKGDLDEFTVFNDVLQLIEVNDIFRRGAHDVFVQVRTCDDTLCSDRAFRGPAGPDTWYRPRHVESGRYSLPQLDLSGRYFQYRLKFVTRDAGLSASVSEVIISPDHFAADRPVVTTRFGVPFEKLDSFSAKGQMTLQLSSDGSIWYYVKDGQWQPALNDRNVSTPDEVAGSISTLSSDGGTLYVRAFIEGSLNAQAGIDEIEVRFDRNKAETLIPGYPDADTDARVYTTGYTVRLVYAFLLGISLSALIWFALWRYHFTAVIPPFVIHDHAVQPDHQHPLVGRPQHRSYLVASLLREDTFMILTAVLIGLILAGTGEMLLQLII</sequence>
<keyword evidence="6" id="KW-0812">Transmembrane</keyword>
<keyword evidence="5" id="KW-0325">Glycoprotein</keyword>
<dbReference type="PROSITE" id="PS51828">
    <property type="entry name" value="PTX_2"/>
    <property type="match status" value="1"/>
</dbReference>
<feature type="transmembrane region" description="Helical" evidence="6">
    <location>
        <begin position="65"/>
        <end position="89"/>
    </location>
</feature>
<evidence type="ECO:0000256" key="3">
    <source>
        <dbReference type="ARBA" id="ARBA00022837"/>
    </source>
</evidence>
<reference evidence="8 9" key="1">
    <citation type="submission" date="2015-02" db="EMBL/GenBank/DDBJ databases">
        <title>Improved understanding of the partial-nitritation anammox process through 23 genomes representing the majority of the microbial community.</title>
        <authorList>
            <person name="Speth D.R."/>
            <person name="In T Zandt M."/>
            <person name="Guerrero Cruz S."/>
            <person name="Jetten M.S."/>
            <person name="Dutilh B.E."/>
        </authorList>
    </citation>
    <scope>NUCLEOTIDE SEQUENCE [LARGE SCALE GENOMIC DNA]</scope>
    <source>
        <strain evidence="8">OLB20</strain>
    </source>
</reference>
<keyword evidence="6" id="KW-0472">Membrane</keyword>
<dbReference type="GO" id="GO:0046872">
    <property type="term" value="F:metal ion binding"/>
    <property type="evidence" value="ECO:0007669"/>
    <property type="project" value="UniProtKB-KW"/>
</dbReference>
<feature type="transmembrane region" description="Helical" evidence="6">
    <location>
        <begin position="633"/>
        <end position="652"/>
    </location>
</feature>
<proteinExistence type="predicted"/>
<evidence type="ECO:0000256" key="4">
    <source>
        <dbReference type="ARBA" id="ARBA00023157"/>
    </source>
</evidence>
<dbReference type="Gene3D" id="2.60.120.200">
    <property type="match status" value="1"/>
</dbReference>
<comment type="cofactor">
    <cofactor evidence="1">
        <name>Ca(2+)</name>
        <dbReference type="ChEBI" id="CHEBI:29108"/>
    </cofactor>
</comment>
<evidence type="ECO:0000313" key="9">
    <source>
        <dbReference type="Proteomes" id="UP000070457"/>
    </source>
</evidence>
<dbReference type="AlphaFoldDB" id="A0A136LYN9"/>
<protein>
    <submittedName>
        <fullName evidence="8">Pentaxin family protein</fullName>
    </submittedName>
</protein>
<dbReference type="InterPro" id="IPR013320">
    <property type="entry name" value="ConA-like_dom_sf"/>
</dbReference>
<dbReference type="Proteomes" id="UP000070457">
    <property type="component" value="Unassembled WGS sequence"/>
</dbReference>
<keyword evidence="2" id="KW-0479">Metal-binding</keyword>
<feature type="transmembrane region" description="Helical" evidence="6">
    <location>
        <begin position="698"/>
        <end position="721"/>
    </location>
</feature>
<dbReference type="PANTHER" id="PTHR19277">
    <property type="entry name" value="PENTRAXIN"/>
    <property type="match status" value="1"/>
</dbReference>
<name>A0A136LYN9_9BACT</name>
<dbReference type="InterPro" id="IPR001759">
    <property type="entry name" value="PTX_dom"/>
</dbReference>
<evidence type="ECO:0000259" key="7">
    <source>
        <dbReference type="PROSITE" id="PS51828"/>
    </source>
</evidence>
<evidence type="ECO:0000256" key="5">
    <source>
        <dbReference type="ARBA" id="ARBA00023180"/>
    </source>
</evidence>
<feature type="domain" description="Pentraxin (PTX)" evidence="7">
    <location>
        <begin position="257"/>
        <end position="456"/>
    </location>
</feature>
<comment type="caution">
    <text evidence="8">The sequence shown here is derived from an EMBL/GenBank/DDBJ whole genome shotgun (WGS) entry which is preliminary data.</text>
</comment>
<organism evidence="8 9">
    <name type="scientific">candidate division WS6 bacterium OLB20</name>
    <dbReference type="NCBI Taxonomy" id="1617426"/>
    <lineage>
        <taxon>Bacteria</taxon>
        <taxon>Candidatus Dojkabacteria</taxon>
    </lineage>
</organism>
<evidence type="ECO:0000313" key="8">
    <source>
        <dbReference type="EMBL" id="KXK26761.1"/>
    </source>
</evidence>
<evidence type="ECO:0000256" key="6">
    <source>
        <dbReference type="SAM" id="Phobius"/>
    </source>
</evidence>
<dbReference type="SMART" id="SM00159">
    <property type="entry name" value="PTX"/>
    <property type="match status" value="1"/>
</dbReference>
<dbReference type="STRING" id="1617426.TR69_WS6001000782"/>
<evidence type="ECO:0000256" key="2">
    <source>
        <dbReference type="ARBA" id="ARBA00022723"/>
    </source>
</evidence>
<dbReference type="PRINTS" id="PR00895">
    <property type="entry name" value="PENTAXIN"/>
</dbReference>
<keyword evidence="4" id="KW-1015">Disulfide bond</keyword>
<dbReference type="EMBL" id="JYNZ01000003">
    <property type="protein sequence ID" value="KXK26761.1"/>
    <property type="molecule type" value="Genomic_DNA"/>
</dbReference>
<accession>A0A136LYN9</accession>